<dbReference type="HOGENOM" id="CLU_029651_0_0_1"/>
<evidence type="ECO:0000256" key="6">
    <source>
        <dbReference type="ARBA" id="ARBA00022816"/>
    </source>
</evidence>
<evidence type="ECO:0000256" key="9">
    <source>
        <dbReference type="ARBA" id="ARBA00023054"/>
    </source>
</evidence>
<dbReference type="GO" id="GO:0015031">
    <property type="term" value="P:protein transport"/>
    <property type="evidence" value="ECO:0007669"/>
    <property type="project" value="UniProtKB-KW"/>
</dbReference>
<dbReference type="InterPro" id="IPR038506">
    <property type="entry name" value="GLE1-like_sf"/>
</dbReference>
<proteinExistence type="inferred from homology"/>
<keyword evidence="5" id="KW-0813">Transport</keyword>
<dbReference type="GO" id="GO:0031965">
    <property type="term" value="C:nuclear membrane"/>
    <property type="evidence" value="ECO:0007669"/>
    <property type="project" value="UniProtKB-SubCell"/>
</dbReference>
<evidence type="ECO:0000256" key="14">
    <source>
        <dbReference type="ARBA" id="ARBA00029983"/>
    </source>
</evidence>
<dbReference type="GO" id="GO:0000822">
    <property type="term" value="F:inositol hexakisphosphate binding"/>
    <property type="evidence" value="ECO:0007669"/>
    <property type="project" value="EnsemblFungi"/>
</dbReference>
<dbReference type="GO" id="GO:0031369">
    <property type="term" value="F:translation initiation factor binding"/>
    <property type="evidence" value="ECO:0007669"/>
    <property type="project" value="EnsemblFungi"/>
</dbReference>
<dbReference type="GO" id="GO:0008047">
    <property type="term" value="F:enzyme activator activity"/>
    <property type="evidence" value="ECO:0007669"/>
    <property type="project" value="EnsemblFungi"/>
</dbReference>
<keyword evidence="9" id="KW-0175">Coiled coil</keyword>
<reference evidence="18 19" key="1">
    <citation type="journal article" date="2007" name="Proc. Natl. Acad. Sci. U.S.A.">
        <title>Independent sorting-out of thousands of duplicated gene pairs in two yeast species descended from a whole-genome duplication.</title>
        <authorList>
            <person name="Scannell D.R."/>
            <person name="Frank A.C."/>
            <person name="Conant G.C."/>
            <person name="Byrne K.P."/>
            <person name="Woolfit M."/>
            <person name="Wolfe K.H."/>
        </authorList>
    </citation>
    <scope>NUCLEOTIDE SEQUENCE [LARGE SCALE GENOMIC DNA]</scope>
    <source>
        <strain evidence="19">ATCC 22028 / DSM 70294 / BCRC 21397 / CBS 2163 / NBRC 10782 / NRRL Y-8283 / UCD 57-17</strain>
    </source>
</reference>
<keyword evidence="10" id="KW-0906">Nuclear pore complex</keyword>
<dbReference type="STRING" id="436907.A7TMM4"/>
<feature type="region of interest" description="Disordered" evidence="17">
    <location>
        <begin position="178"/>
        <end position="232"/>
    </location>
</feature>
<comment type="subcellular location">
    <subcellularLocation>
        <location evidence="1">Nucleus membrane</location>
        <topology evidence="1">Peripheral membrane protein</topology>
        <orientation evidence="1">Cytoplasmic side</orientation>
    </subcellularLocation>
    <subcellularLocation>
        <location evidence="3">Nucleus membrane</location>
        <topology evidence="3">Peripheral membrane protein</topology>
        <orientation evidence="3">Nucleoplasmic side</orientation>
    </subcellularLocation>
    <subcellularLocation>
        <location evidence="2">Nucleus</location>
        <location evidence="2">Nuclear pore complex</location>
    </subcellularLocation>
</comment>
<evidence type="ECO:0000256" key="10">
    <source>
        <dbReference type="ARBA" id="ARBA00023132"/>
    </source>
</evidence>
<keyword evidence="7" id="KW-0653">Protein transport</keyword>
<evidence type="ECO:0000256" key="4">
    <source>
        <dbReference type="ARBA" id="ARBA00011056"/>
    </source>
</evidence>
<evidence type="ECO:0000256" key="17">
    <source>
        <dbReference type="SAM" id="MobiDB-lite"/>
    </source>
</evidence>
<dbReference type="EMBL" id="DS480424">
    <property type="protein sequence ID" value="EDO16438.1"/>
    <property type="molecule type" value="Genomic_DNA"/>
</dbReference>
<dbReference type="OrthoDB" id="420884at2759"/>
<dbReference type="OMA" id="VPANIHS"/>
<sequence>MRFVFDEIFNISDDEGEEQVGVQLTEDDLREEEESPLTSPQMEYTYINESEEEEGIPHLKLPRKKFLDTNNQDQIEGDKSLEPVLEDDVVEMLNALKLQGKLLNARESTALPIVPSYKQLKECLKSTDVPLLSTGRDTILRDDSGERLLKLQNDFNAKIENISSNINKQIDSIVKIRTQKEEEERRRKAEEERRRKEEEEHRRKEEEERKRKEEELKRQKEEGERKRKEEEIKRQAELKEKEAKQLLEKQKYESNKKKEVTNFNEIDKTFKHYKDKIIEIKETIIQPVKNGDASMKKILSQHKRKINPKFGQLTNSNGQLRNVTNALITLIDETKVDKLPYLWILNFIAKAIVSQSETEVRVKPESALPLAKLSLILMVKYSELKELLMARFVKKCPFVIGYTCSIDTEEGRLRMGWKRSGEDNKWEEDTTYDERMGGMMTLYAVITRLPIPTEYVSDMNTVVHPLGISESWRVLARICNLDSQLITNTHFICVASWWEAAAKEFVEKYSNQGRKLLKLVGVDLVQSVQEKKYIGSARLSILVEEWMQNNVIKSFPSMDP</sequence>
<evidence type="ECO:0000256" key="16">
    <source>
        <dbReference type="ARBA" id="ARBA00075681"/>
    </source>
</evidence>
<dbReference type="GO" id="GO:0016973">
    <property type="term" value="P:poly(A)+ mRNA export from nucleus"/>
    <property type="evidence" value="ECO:0007669"/>
    <property type="project" value="EnsemblFungi"/>
</dbReference>
<dbReference type="PANTHER" id="PTHR12960">
    <property type="entry name" value="GLE-1-RELATED"/>
    <property type="match status" value="1"/>
</dbReference>
<dbReference type="Proteomes" id="UP000000267">
    <property type="component" value="Unassembled WGS sequence"/>
</dbReference>
<evidence type="ECO:0000256" key="5">
    <source>
        <dbReference type="ARBA" id="ARBA00022448"/>
    </source>
</evidence>
<evidence type="ECO:0000256" key="12">
    <source>
        <dbReference type="ARBA" id="ARBA00023242"/>
    </source>
</evidence>
<dbReference type="GO" id="GO:0044614">
    <property type="term" value="C:nuclear pore cytoplasmic filaments"/>
    <property type="evidence" value="ECO:0007669"/>
    <property type="project" value="EnsemblFungi"/>
</dbReference>
<keyword evidence="11" id="KW-0472">Membrane</keyword>
<organism evidence="19">
    <name type="scientific">Vanderwaltozyma polyspora (strain ATCC 22028 / DSM 70294 / BCRC 21397 / CBS 2163 / NBRC 10782 / NRRL Y-8283 / UCD 57-17)</name>
    <name type="common">Kluyveromyces polysporus</name>
    <dbReference type="NCBI Taxonomy" id="436907"/>
    <lineage>
        <taxon>Eukaryota</taxon>
        <taxon>Fungi</taxon>
        <taxon>Dikarya</taxon>
        <taxon>Ascomycota</taxon>
        <taxon>Saccharomycotina</taxon>
        <taxon>Saccharomycetes</taxon>
        <taxon>Saccharomycetales</taxon>
        <taxon>Saccharomycetaceae</taxon>
        <taxon>Vanderwaltozyma</taxon>
    </lineage>
</organism>
<evidence type="ECO:0000256" key="11">
    <source>
        <dbReference type="ARBA" id="ARBA00023136"/>
    </source>
</evidence>
<comment type="similarity">
    <text evidence="4">Belongs to the GLE1 family.</text>
</comment>
<evidence type="ECO:0000256" key="15">
    <source>
        <dbReference type="ARBA" id="ARBA00075092"/>
    </source>
</evidence>
<dbReference type="GO" id="GO:0006446">
    <property type="term" value="P:regulation of translational initiation"/>
    <property type="evidence" value="ECO:0007669"/>
    <property type="project" value="EnsemblFungi"/>
</dbReference>
<dbReference type="PANTHER" id="PTHR12960:SF0">
    <property type="entry name" value="MRNA EXPORT FACTOR GLE1"/>
    <property type="match status" value="1"/>
</dbReference>
<name>A7TMM4_VANPO</name>
<keyword evidence="8" id="KW-0811">Translocation</keyword>
<dbReference type="FunFam" id="1.25.40.510:FF:000003">
    <property type="entry name" value="Nucleoporin GLE1"/>
    <property type="match status" value="1"/>
</dbReference>
<dbReference type="RefSeq" id="XP_001644296.1">
    <property type="nucleotide sequence ID" value="XM_001644246.1"/>
</dbReference>
<accession>A7TMM4</accession>
<dbReference type="GO" id="GO:0005737">
    <property type="term" value="C:cytoplasm"/>
    <property type="evidence" value="ECO:0007669"/>
    <property type="project" value="EnsemblFungi"/>
</dbReference>
<keyword evidence="12" id="KW-0539">Nucleus</keyword>
<dbReference type="GeneID" id="5544622"/>
<evidence type="ECO:0000256" key="2">
    <source>
        <dbReference type="ARBA" id="ARBA00004567"/>
    </source>
</evidence>
<dbReference type="Pfam" id="PF07817">
    <property type="entry name" value="GLE1"/>
    <property type="match status" value="1"/>
</dbReference>
<gene>
    <name evidence="18" type="ORF">Kpol_1066p2</name>
</gene>
<dbReference type="eggNOG" id="KOG2412">
    <property type="taxonomic scope" value="Eukaryota"/>
</dbReference>
<dbReference type="InParanoid" id="A7TMM4"/>
<evidence type="ECO:0000313" key="19">
    <source>
        <dbReference type="Proteomes" id="UP000000267"/>
    </source>
</evidence>
<dbReference type="GO" id="GO:0006409">
    <property type="term" value="P:tRNA export from nucleus"/>
    <property type="evidence" value="ECO:0007669"/>
    <property type="project" value="EnsemblFungi"/>
</dbReference>
<evidence type="ECO:0000256" key="13">
    <source>
        <dbReference type="ARBA" id="ARBA00026227"/>
    </source>
</evidence>
<keyword evidence="19" id="KW-1185">Reference proteome</keyword>
<evidence type="ECO:0000313" key="18">
    <source>
        <dbReference type="EMBL" id="EDO16438.1"/>
    </source>
</evidence>
<dbReference type="GO" id="GO:0005543">
    <property type="term" value="F:phospholipid binding"/>
    <property type="evidence" value="ECO:0007669"/>
    <property type="project" value="EnsemblFungi"/>
</dbReference>
<dbReference type="KEGG" id="vpo:Kpol_1066p2"/>
<dbReference type="Gene3D" id="1.25.40.510">
    <property type="entry name" value="GLE1-like"/>
    <property type="match status" value="1"/>
</dbReference>
<dbReference type="AlphaFoldDB" id="A7TMM4"/>
<keyword evidence="6" id="KW-0509">mRNA transport</keyword>
<dbReference type="PhylomeDB" id="A7TMM4"/>
<evidence type="ECO:0000256" key="7">
    <source>
        <dbReference type="ARBA" id="ARBA00022927"/>
    </source>
</evidence>
<dbReference type="FunCoup" id="A7TMM4">
    <property type="interactions" value="143"/>
</dbReference>
<evidence type="ECO:0000256" key="3">
    <source>
        <dbReference type="ARBA" id="ARBA00004620"/>
    </source>
</evidence>
<dbReference type="GO" id="GO:0006449">
    <property type="term" value="P:regulation of translational termination"/>
    <property type="evidence" value="ECO:0007669"/>
    <property type="project" value="EnsemblFungi"/>
</dbReference>
<evidence type="ECO:0000256" key="8">
    <source>
        <dbReference type="ARBA" id="ARBA00023010"/>
    </source>
</evidence>
<protein>
    <recommendedName>
        <fullName evidence="13">mRNA export factor GLE1</fullName>
    </recommendedName>
    <alternativeName>
        <fullName evidence="15">Nuclear pore protein GLE1</fullName>
    </alternativeName>
    <alternativeName>
        <fullName evidence="14">Nucleoporin GLE1</fullName>
    </alternativeName>
    <alternativeName>
        <fullName evidence="16">RNA export factor GLE1</fullName>
    </alternativeName>
</protein>
<evidence type="ECO:0000256" key="1">
    <source>
        <dbReference type="ARBA" id="ARBA00004335"/>
    </source>
</evidence>
<dbReference type="InterPro" id="IPR012476">
    <property type="entry name" value="GLE1"/>
</dbReference>